<evidence type="ECO:0000256" key="6">
    <source>
        <dbReference type="ARBA" id="ARBA00022918"/>
    </source>
</evidence>
<dbReference type="GO" id="GO:0004519">
    <property type="term" value="F:endonuclease activity"/>
    <property type="evidence" value="ECO:0007669"/>
    <property type="project" value="UniProtKB-KW"/>
</dbReference>
<dbReference type="Pfam" id="PF17917">
    <property type="entry name" value="RT_RNaseH"/>
    <property type="match status" value="1"/>
</dbReference>
<evidence type="ECO:0000256" key="3">
    <source>
        <dbReference type="ARBA" id="ARBA00022722"/>
    </source>
</evidence>
<reference evidence="8" key="1">
    <citation type="submission" date="2021-03" db="EMBL/GenBank/DDBJ databases">
        <title>Draft genome sequence of rust myrtle Austropuccinia psidii MF-1, a brazilian biotype.</title>
        <authorList>
            <person name="Quecine M.C."/>
            <person name="Pachon D.M.R."/>
            <person name="Bonatelli M.L."/>
            <person name="Correr F.H."/>
            <person name="Franceschini L.M."/>
            <person name="Leite T.F."/>
            <person name="Margarido G.R.A."/>
            <person name="Almeida C.A."/>
            <person name="Ferrarezi J.A."/>
            <person name="Labate C.A."/>
        </authorList>
    </citation>
    <scope>NUCLEOTIDE SEQUENCE</scope>
    <source>
        <strain evidence="8">MF-1</strain>
    </source>
</reference>
<evidence type="ECO:0000259" key="7">
    <source>
        <dbReference type="Pfam" id="PF17917"/>
    </source>
</evidence>
<comment type="caution">
    <text evidence="8">The sequence shown here is derived from an EMBL/GenBank/DDBJ whole genome shotgun (WGS) entry which is preliminary data.</text>
</comment>
<proteinExistence type="predicted"/>
<evidence type="ECO:0000313" key="9">
    <source>
        <dbReference type="Proteomes" id="UP000765509"/>
    </source>
</evidence>
<dbReference type="CDD" id="cd09274">
    <property type="entry name" value="RNase_HI_RT_Ty3"/>
    <property type="match status" value="1"/>
</dbReference>
<keyword evidence="9" id="KW-1185">Reference proteome</keyword>
<dbReference type="GO" id="GO:0003964">
    <property type="term" value="F:RNA-directed DNA polymerase activity"/>
    <property type="evidence" value="ECO:0007669"/>
    <property type="project" value="UniProtKB-KW"/>
</dbReference>
<keyword evidence="1" id="KW-0808">Transferase</keyword>
<evidence type="ECO:0000256" key="1">
    <source>
        <dbReference type="ARBA" id="ARBA00022679"/>
    </source>
</evidence>
<gene>
    <name evidence="8" type="ORF">O181_016362</name>
</gene>
<dbReference type="Gene3D" id="3.30.70.270">
    <property type="match status" value="2"/>
</dbReference>
<name>A0A9Q3C3V9_9BASI</name>
<keyword evidence="5" id="KW-0378">Hydrolase</keyword>
<dbReference type="SUPFAM" id="SSF56672">
    <property type="entry name" value="DNA/RNA polymerases"/>
    <property type="match status" value="1"/>
</dbReference>
<dbReference type="InterPro" id="IPR043502">
    <property type="entry name" value="DNA/RNA_pol_sf"/>
</dbReference>
<dbReference type="GO" id="GO:0016787">
    <property type="term" value="F:hydrolase activity"/>
    <property type="evidence" value="ECO:0007669"/>
    <property type="project" value="UniProtKB-KW"/>
</dbReference>
<keyword evidence="3" id="KW-0540">Nuclease</keyword>
<dbReference type="AlphaFoldDB" id="A0A9Q3C3V9"/>
<evidence type="ECO:0000256" key="2">
    <source>
        <dbReference type="ARBA" id="ARBA00022695"/>
    </source>
</evidence>
<dbReference type="Proteomes" id="UP000765509">
    <property type="component" value="Unassembled WGS sequence"/>
</dbReference>
<dbReference type="EMBL" id="AVOT02004538">
    <property type="protein sequence ID" value="MBW0476647.1"/>
    <property type="molecule type" value="Genomic_DNA"/>
</dbReference>
<protein>
    <recommendedName>
        <fullName evidence="7">Reverse transcriptase RNase H-like domain-containing protein</fullName>
    </recommendedName>
</protein>
<keyword evidence="4" id="KW-0255">Endonuclease</keyword>
<evidence type="ECO:0000313" key="8">
    <source>
        <dbReference type="EMBL" id="MBW0476647.1"/>
    </source>
</evidence>
<evidence type="ECO:0000256" key="4">
    <source>
        <dbReference type="ARBA" id="ARBA00022759"/>
    </source>
</evidence>
<feature type="domain" description="Reverse transcriptase RNase H-like" evidence="7">
    <location>
        <begin position="130"/>
        <end position="234"/>
    </location>
</feature>
<dbReference type="InterPro" id="IPR041373">
    <property type="entry name" value="RT_RNaseH"/>
</dbReference>
<keyword evidence="6" id="KW-0695">RNA-directed DNA polymerase</keyword>
<keyword evidence="2" id="KW-0548">Nucleotidyltransferase</keyword>
<dbReference type="InterPro" id="IPR050951">
    <property type="entry name" value="Retrovirus_Pol_polyprotein"/>
</dbReference>
<evidence type="ECO:0000256" key="5">
    <source>
        <dbReference type="ARBA" id="ARBA00022801"/>
    </source>
</evidence>
<dbReference type="InterPro" id="IPR043128">
    <property type="entry name" value="Rev_trsase/Diguanyl_cyclase"/>
</dbReference>
<organism evidence="8 9">
    <name type="scientific">Austropuccinia psidii MF-1</name>
    <dbReference type="NCBI Taxonomy" id="1389203"/>
    <lineage>
        <taxon>Eukaryota</taxon>
        <taxon>Fungi</taxon>
        <taxon>Dikarya</taxon>
        <taxon>Basidiomycota</taxon>
        <taxon>Pucciniomycotina</taxon>
        <taxon>Pucciniomycetes</taxon>
        <taxon>Pucciniales</taxon>
        <taxon>Sphaerophragmiaceae</taxon>
        <taxon>Austropuccinia</taxon>
    </lineage>
</organism>
<dbReference type="PANTHER" id="PTHR37984">
    <property type="entry name" value="PROTEIN CBG26694"/>
    <property type="match status" value="1"/>
</dbReference>
<sequence>MVFSSSEEEHVKHVASVLPRLREKNFFAKASKGVFHTSSVEYLGYIVSSDFLKINSLKAQQIHNWPQPQNIKGLLSTFIVFSLNTISRITALNSLPQKDSPFIFNEEAPSQFQILKETFTTAPILSYFNPSLPNIFETDSSDYALVAVINQVNNSGKHLIKFDSHNLLPAELYYEINHKDLVGIVWALKRLRAFLLSLSDSFEVLTDHSSLQYVMSSKVLTFCQARWAEFLAEFNITITYRQGRLATLPDAL</sequence>
<accession>A0A9Q3C3V9</accession>
<dbReference type="PANTHER" id="PTHR37984:SF5">
    <property type="entry name" value="PROTEIN NYNRIN-LIKE"/>
    <property type="match status" value="1"/>
</dbReference>